<dbReference type="InterPro" id="IPR036047">
    <property type="entry name" value="F-box-like_dom_sf"/>
</dbReference>
<dbReference type="Pfam" id="PF00646">
    <property type="entry name" value="F-box"/>
    <property type="match status" value="1"/>
</dbReference>
<gene>
    <name evidence="2" type="ORF">EDD18DRAFT_1459193</name>
</gene>
<dbReference type="SUPFAM" id="SSF52047">
    <property type="entry name" value="RNI-like"/>
    <property type="match status" value="1"/>
</dbReference>
<evidence type="ECO:0000313" key="3">
    <source>
        <dbReference type="Proteomes" id="UP001175228"/>
    </source>
</evidence>
<evidence type="ECO:0000259" key="1">
    <source>
        <dbReference type="Pfam" id="PF00646"/>
    </source>
</evidence>
<dbReference type="Gene3D" id="3.80.10.10">
    <property type="entry name" value="Ribonuclease Inhibitor"/>
    <property type="match status" value="1"/>
</dbReference>
<dbReference type="SUPFAM" id="SSF81383">
    <property type="entry name" value="F-box domain"/>
    <property type="match status" value="1"/>
</dbReference>
<dbReference type="AlphaFoldDB" id="A0AA39USQ4"/>
<dbReference type="Proteomes" id="UP001175228">
    <property type="component" value="Unassembled WGS sequence"/>
</dbReference>
<accession>A0AA39USQ4</accession>
<dbReference type="InterPro" id="IPR001810">
    <property type="entry name" value="F-box_dom"/>
</dbReference>
<protein>
    <recommendedName>
        <fullName evidence="1">F-box domain-containing protein</fullName>
    </recommendedName>
</protein>
<sequence length="625" mass="71456">MHLVENESQIRKYLTTYRPSWPQLTRFDVLAAYTIFIYSDCSTVPPKVYKCLNEEGDTDIIEDPCFQAVRFYAFVSSWTGFVEGSLDLSGRHCSRYAFFKPLVHDFASDVSTIQALTIQAVDNKSGITKLSLPDDSVWEEFCAKWLIPKGLDFSTVCGLAQPFFDDTGALAEPKFQELCLLDLPNELLDLCFRECDASDARALSATCKRLKAVSLPYIYVACVLGGLPANLTSLEALKSPSIEPKDSSSFHQALVRCVATLEFLHTRADITERLRRVRLFDYYWCQDEDEYIQVYDSIRSMLCNVLQHCPNLTTLKNRGFNICEQFVDAISTLLDLRTIFLHGCTFSYPMDLHLSSYSYSLPQLRNVRHLTFLVDYHFIFRPDILQFIYFCPELVELIILRERGRGAVFLPSRFSYFANLHHLQYLCVDGLHSDSIDRFKEWLAVLGSSTTPHPLSHVKVGLAHPQSDMAILHLVDVLDQYSLRSLYLDGLLEGRPELISGIAEMLPSLEALTLLRRTGHHERWSCSWPEPAWEYASRFPNFTNLRSFGWNMPVLFDRITPKALVLFEGGEHGDSVLPYAGLSSREQDDELSEDDERHRMAIVFSAFVETLETISFFFYSSAVLQ</sequence>
<evidence type="ECO:0000313" key="2">
    <source>
        <dbReference type="EMBL" id="KAK0501747.1"/>
    </source>
</evidence>
<feature type="domain" description="F-box" evidence="1">
    <location>
        <begin position="180"/>
        <end position="213"/>
    </location>
</feature>
<dbReference type="InterPro" id="IPR032675">
    <property type="entry name" value="LRR_dom_sf"/>
</dbReference>
<name>A0AA39USQ4_9AGAR</name>
<dbReference type="EMBL" id="JAUEPU010000006">
    <property type="protein sequence ID" value="KAK0501747.1"/>
    <property type="molecule type" value="Genomic_DNA"/>
</dbReference>
<keyword evidence="3" id="KW-1185">Reference proteome</keyword>
<reference evidence="2" key="1">
    <citation type="submission" date="2023-06" db="EMBL/GenBank/DDBJ databases">
        <authorList>
            <consortium name="Lawrence Berkeley National Laboratory"/>
            <person name="Ahrendt S."/>
            <person name="Sahu N."/>
            <person name="Indic B."/>
            <person name="Wong-Bajracharya J."/>
            <person name="Merenyi Z."/>
            <person name="Ke H.-M."/>
            <person name="Monk M."/>
            <person name="Kocsube S."/>
            <person name="Drula E."/>
            <person name="Lipzen A."/>
            <person name="Balint B."/>
            <person name="Henrissat B."/>
            <person name="Andreopoulos B."/>
            <person name="Martin F.M."/>
            <person name="Harder C.B."/>
            <person name="Rigling D."/>
            <person name="Ford K.L."/>
            <person name="Foster G.D."/>
            <person name="Pangilinan J."/>
            <person name="Papanicolaou A."/>
            <person name="Barry K."/>
            <person name="LaButti K."/>
            <person name="Viragh M."/>
            <person name="Koriabine M."/>
            <person name="Yan M."/>
            <person name="Riley R."/>
            <person name="Champramary S."/>
            <person name="Plett K.L."/>
            <person name="Tsai I.J."/>
            <person name="Slot J."/>
            <person name="Sipos G."/>
            <person name="Plett J."/>
            <person name="Nagy L.G."/>
            <person name="Grigoriev I.V."/>
        </authorList>
    </citation>
    <scope>NUCLEOTIDE SEQUENCE</scope>
    <source>
        <strain evidence="2">HWK02</strain>
    </source>
</reference>
<proteinExistence type="predicted"/>
<comment type="caution">
    <text evidence="2">The sequence shown here is derived from an EMBL/GenBank/DDBJ whole genome shotgun (WGS) entry which is preliminary data.</text>
</comment>
<organism evidence="2 3">
    <name type="scientific">Armillaria luteobubalina</name>
    <dbReference type="NCBI Taxonomy" id="153913"/>
    <lineage>
        <taxon>Eukaryota</taxon>
        <taxon>Fungi</taxon>
        <taxon>Dikarya</taxon>
        <taxon>Basidiomycota</taxon>
        <taxon>Agaricomycotina</taxon>
        <taxon>Agaricomycetes</taxon>
        <taxon>Agaricomycetidae</taxon>
        <taxon>Agaricales</taxon>
        <taxon>Marasmiineae</taxon>
        <taxon>Physalacriaceae</taxon>
        <taxon>Armillaria</taxon>
    </lineage>
</organism>